<comment type="subcellular location">
    <subcellularLocation>
        <location evidence="2">Cytoplasm</location>
    </subcellularLocation>
    <subcellularLocation>
        <location evidence="1">Nucleus</location>
    </subcellularLocation>
</comment>
<dbReference type="AlphaFoldDB" id="A0A3N4IM84"/>
<dbReference type="CDD" id="cd11371">
    <property type="entry name" value="RNase_PH_MTR3"/>
    <property type="match status" value="1"/>
</dbReference>
<keyword evidence="12" id="KW-1185">Reference proteome</keyword>
<feature type="domain" description="Exoribonuclease phosphorolytic" evidence="10">
    <location>
        <begin position="37"/>
        <end position="180"/>
    </location>
</feature>
<dbReference type="GO" id="GO:0005730">
    <property type="term" value="C:nucleolus"/>
    <property type="evidence" value="ECO:0007669"/>
    <property type="project" value="TreeGrafter"/>
</dbReference>
<evidence type="ECO:0000256" key="5">
    <source>
        <dbReference type="ARBA" id="ARBA00022552"/>
    </source>
</evidence>
<dbReference type="GO" id="GO:0000176">
    <property type="term" value="C:nuclear exosome (RNase complex)"/>
    <property type="evidence" value="ECO:0007669"/>
    <property type="project" value="TreeGrafter"/>
</dbReference>
<dbReference type="GO" id="GO:0000177">
    <property type="term" value="C:cytoplasmic exosome (RNase complex)"/>
    <property type="evidence" value="ECO:0007669"/>
    <property type="project" value="TreeGrafter"/>
</dbReference>
<evidence type="ECO:0000313" key="12">
    <source>
        <dbReference type="Proteomes" id="UP000275078"/>
    </source>
</evidence>
<dbReference type="InterPro" id="IPR050080">
    <property type="entry name" value="RNase_PH"/>
</dbReference>
<keyword evidence="6" id="KW-0271">Exosome</keyword>
<dbReference type="InterPro" id="IPR020568">
    <property type="entry name" value="Ribosomal_Su5_D2-typ_SF"/>
</dbReference>
<evidence type="ECO:0000256" key="4">
    <source>
        <dbReference type="ARBA" id="ARBA00022490"/>
    </source>
</evidence>
<evidence type="ECO:0000256" key="3">
    <source>
        <dbReference type="ARBA" id="ARBA00006678"/>
    </source>
</evidence>
<comment type="similarity">
    <text evidence="3">Belongs to the RNase PH family.</text>
</comment>
<evidence type="ECO:0000256" key="2">
    <source>
        <dbReference type="ARBA" id="ARBA00004496"/>
    </source>
</evidence>
<dbReference type="GO" id="GO:0016075">
    <property type="term" value="P:rRNA catabolic process"/>
    <property type="evidence" value="ECO:0007669"/>
    <property type="project" value="TreeGrafter"/>
</dbReference>
<evidence type="ECO:0000256" key="7">
    <source>
        <dbReference type="ARBA" id="ARBA00022884"/>
    </source>
</evidence>
<dbReference type="InterPro" id="IPR001247">
    <property type="entry name" value="ExoRNase_PH_dom1"/>
</dbReference>
<sequence>MTDRRRNNGPSEGTLPIFYPDEPATTLPAPRDRQPDELRKFFLKTSLTPPASGSSYLELPSPPSPTQQSTLKLAVTVTGPRPLPHSAPFAPQARLTTELKYAPFAAQKRRGYIRDGGERELATMITTALVRSIVLERYPKSSIEIMVTVLDCEDGPHGDVGVLSGAITAGSAALADAGVECVDLVCGGVAGLDGNGRVVLDPGPGECTAVVGVGYLAARDEMTVLWTRGGMSVELEEDQMDIGGETEMERVIQAACKAAREVRKVLNEAVAEKLVVELEEKENAMRE</sequence>
<dbReference type="SUPFAM" id="SSF54211">
    <property type="entry name" value="Ribosomal protein S5 domain 2-like"/>
    <property type="match status" value="1"/>
</dbReference>
<dbReference type="GO" id="GO:0071051">
    <property type="term" value="P:poly(A)-dependent snoRNA 3'-end processing"/>
    <property type="evidence" value="ECO:0007669"/>
    <property type="project" value="TreeGrafter"/>
</dbReference>
<evidence type="ECO:0000256" key="1">
    <source>
        <dbReference type="ARBA" id="ARBA00004123"/>
    </source>
</evidence>
<dbReference type="GO" id="GO:0003723">
    <property type="term" value="F:RNA binding"/>
    <property type="evidence" value="ECO:0007669"/>
    <property type="project" value="UniProtKB-KW"/>
</dbReference>
<protein>
    <recommendedName>
        <fullName evidence="10">Exoribonuclease phosphorolytic domain-containing protein</fullName>
    </recommendedName>
</protein>
<accession>A0A3N4IM84</accession>
<gene>
    <name evidence="11" type="ORF">BJ508DRAFT_321387</name>
</gene>
<feature type="region of interest" description="Disordered" evidence="9">
    <location>
        <begin position="1"/>
        <end position="34"/>
    </location>
</feature>
<keyword evidence="4" id="KW-0963">Cytoplasm</keyword>
<name>A0A3N4IM84_ASCIM</name>
<dbReference type="PANTHER" id="PTHR11953:SF2">
    <property type="entry name" value="EXOSOME COMPLEX COMPONENT MTR3"/>
    <property type="match status" value="1"/>
</dbReference>
<keyword evidence="7" id="KW-0694">RNA-binding</keyword>
<keyword evidence="8" id="KW-0539">Nucleus</keyword>
<evidence type="ECO:0000259" key="10">
    <source>
        <dbReference type="Pfam" id="PF01138"/>
    </source>
</evidence>
<dbReference type="GO" id="GO:0034475">
    <property type="term" value="P:U4 snRNA 3'-end processing"/>
    <property type="evidence" value="ECO:0007669"/>
    <property type="project" value="TreeGrafter"/>
</dbReference>
<evidence type="ECO:0000256" key="6">
    <source>
        <dbReference type="ARBA" id="ARBA00022835"/>
    </source>
</evidence>
<dbReference type="Pfam" id="PF01138">
    <property type="entry name" value="RNase_PH"/>
    <property type="match status" value="1"/>
</dbReference>
<dbReference type="Gene3D" id="3.30.230.70">
    <property type="entry name" value="GHMP Kinase, N-terminal domain"/>
    <property type="match status" value="1"/>
</dbReference>
<organism evidence="11 12">
    <name type="scientific">Ascobolus immersus RN42</name>
    <dbReference type="NCBI Taxonomy" id="1160509"/>
    <lineage>
        <taxon>Eukaryota</taxon>
        <taxon>Fungi</taxon>
        <taxon>Dikarya</taxon>
        <taxon>Ascomycota</taxon>
        <taxon>Pezizomycotina</taxon>
        <taxon>Pezizomycetes</taxon>
        <taxon>Pezizales</taxon>
        <taxon>Ascobolaceae</taxon>
        <taxon>Ascobolus</taxon>
    </lineage>
</organism>
<dbReference type="PANTHER" id="PTHR11953">
    <property type="entry name" value="EXOSOME COMPLEX COMPONENT"/>
    <property type="match status" value="1"/>
</dbReference>
<evidence type="ECO:0000256" key="8">
    <source>
        <dbReference type="ARBA" id="ARBA00023242"/>
    </source>
</evidence>
<dbReference type="GO" id="GO:0006364">
    <property type="term" value="P:rRNA processing"/>
    <property type="evidence" value="ECO:0007669"/>
    <property type="project" value="UniProtKB-KW"/>
</dbReference>
<evidence type="ECO:0000313" key="11">
    <source>
        <dbReference type="EMBL" id="RPA86806.1"/>
    </source>
</evidence>
<dbReference type="Proteomes" id="UP000275078">
    <property type="component" value="Unassembled WGS sequence"/>
</dbReference>
<keyword evidence="5" id="KW-0698">rRNA processing</keyword>
<reference evidence="11 12" key="1">
    <citation type="journal article" date="2018" name="Nat. Ecol. Evol.">
        <title>Pezizomycetes genomes reveal the molecular basis of ectomycorrhizal truffle lifestyle.</title>
        <authorList>
            <person name="Murat C."/>
            <person name="Payen T."/>
            <person name="Noel B."/>
            <person name="Kuo A."/>
            <person name="Morin E."/>
            <person name="Chen J."/>
            <person name="Kohler A."/>
            <person name="Krizsan K."/>
            <person name="Balestrini R."/>
            <person name="Da Silva C."/>
            <person name="Montanini B."/>
            <person name="Hainaut M."/>
            <person name="Levati E."/>
            <person name="Barry K.W."/>
            <person name="Belfiori B."/>
            <person name="Cichocki N."/>
            <person name="Clum A."/>
            <person name="Dockter R.B."/>
            <person name="Fauchery L."/>
            <person name="Guy J."/>
            <person name="Iotti M."/>
            <person name="Le Tacon F."/>
            <person name="Lindquist E.A."/>
            <person name="Lipzen A."/>
            <person name="Malagnac F."/>
            <person name="Mello A."/>
            <person name="Molinier V."/>
            <person name="Miyauchi S."/>
            <person name="Poulain J."/>
            <person name="Riccioni C."/>
            <person name="Rubini A."/>
            <person name="Sitrit Y."/>
            <person name="Splivallo R."/>
            <person name="Traeger S."/>
            <person name="Wang M."/>
            <person name="Zifcakova L."/>
            <person name="Wipf D."/>
            <person name="Zambonelli A."/>
            <person name="Paolocci F."/>
            <person name="Nowrousian M."/>
            <person name="Ottonello S."/>
            <person name="Baldrian P."/>
            <person name="Spatafora J.W."/>
            <person name="Henrissat B."/>
            <person name="Nagy L.G."/>
            <person name="Aury J.M."/>
            <person name="Wincker P."/>
            <person name="Grigoriev I.V."/>
            <person name="Bonfante P."/>
            <person name="Martin F.M."/>
        </authorList>
    </citation>
    <scope>NUCLEOTIDE SEQUENCE [LARGE SCALE GENOMIC DNA]</scope>
    <source>
        <strain evidence="11 12">RN42</strain>
    </source>
</reference>
<dbReference type="STRING" id="1160509.A0A3N4IM84"/>
<dbReference type="GO" id="GO:0071028">
    <property type="term" value="P:nuclear mRNA surveillance"/>
    <property type="evidence" value="ECO:0007669"/>
    <property type="project" value="TreeGrafter"/>
</dbReference>
<evidence type="ECO:0000256" key="9">
    <source>
        <dbReference type="SAM" id="MobiDB-lite"/>
    </source>
</evidence>
<proteinExistence type="inferred from homology"/>
<dbReference type="EMBL" id="ML119648">
    <property type="protein sequence ID" value="RPA86806.1"/>
    <property type="molecule type" value="Genomic_DNA"/>
</dbReference>
<dbReference type="OrthoDB" id="2504340at2759"/>
<dbReference type="InterPro" id="IPR027408">
    <property type="entry name" value="PNPase/RNase_PH_dom_sf"/>
</dbReference>